<feature type="compositionally biased region" description="Polar residues" evidence="1">
    <location>
        <begin position="155"/>
        <end position="167"/>
    </location>
</feature>
<dbReference type="InterPro" id="IPR010127">
    <property type="entry name" value="Phasin_subfam-1"/>
</dbReference>
<name>A0A239G8S5_9BURK</name>
<protein>
    <submittedName>
        <fullName evidence="3">Phasin family protein</fullName>
    </submittedName>
</protein>
<dbReference type="Pfam" id="PF09361">
    <property type="entry name" value="Phasin_2"/>
    <property type="match status" value="1"/>
</dbReference>
<feature type="region of interest" description="Disordered" evidence="1">
    <location>
        <begin position="125"/>
        <end position="167"/>
    </location>
</feature>
<reference evidence="3 4" key="1">
    <citation type="submission" date="2017-06" db="EMBL/GenBank/DDBJ databases">
        <authorList>
            <person name="Kim H.J."/>
            <person name="Triplett B.A."/>
        </authorList>
    </citation>
    <scope>NUCLEOTIDE SEQUENCE [LARGE SCALE GENOMIC DNA]</scope>
    <source>
        <strain evidence="3 4">U15</strain>
    </source>
</reference>
<feature type="domain" description="Phasin" evidence="2">
    <location>
        <begin position="13"/>
        <end position="109"/>
    </location>
</feature>
<dbReference type="RefSeq" id="WP_245844863.1">
    <property type="nucleotide sequence ID" value="NZ_FZOT01000004.1"/>
</dbReference>
<gene>
    <name evidence="3" type="ORF">SAMN06265795_104285</name>
</gene>
<dbReference type="InterPro" id="IPR018968">
    <property type="entry name" value="Phasin"/>
</dbReference>
<accession>A0A239G8S5</accession>
<sequence>MNNFFQSFSSPAVNAQIEAQFAFYADVSKKMFESMQKLNELNIQVGQTLMEETLSSTRQVMQAEDRIEALSIAAGQAQPTAEKVRAYNQHVQAILAEAQVGIAKTAETHTPNATRTAEAVVREVAQKASDQTAKVTQRQKEALDKLTTPIRGTGERNQSPNGSTRAQ</sequence>
<evidence type="ECO:0000259" key="2">
    <source>
        <dbReference type="Pfam" id="PF09361"/>
    </source>
</evidence>
<dbReference type="Proteomes" id="UP000198284">
    <property type="component" value="Unassembled WGS sequence"/>
</dbReference>
<evidence type="ECO:0000313" key="4">
    <source>
        <dbReference type="Proteomes" id="UP000198284"/>
    </source>
</evidence>
<dbReference type="NCBIfam" id="TIGR01841">
    <property type="entry name" value="phasin"/>
    <property type="match status" value="1"/>
</dbReference>
<organism evidence="3 4">
    <name type="scientific">Noviherbaspirillum humi</name>
    <dbReference type="NCBI Taxonomy" id="1688639"/>
    <lineage>
        <taxon>Bacteria</taxon>
        <taxon>Pseudomonadati</taxon>
        <taxon>Pseudomonadota</taxon>
        <taxon>Betaproteobacteria</taxon>
        <taxon>Burkholderiales</taxon>
        <taxon>Oxalobacteraceae</taxon>
        <taxon>Noviherbaspirillum</taxon>
    </lineage>
</organism>
<evidence type="ECO:0000256" key="1">
    <source>
        <dbReference type="SAM" id="MobiDB-lite"/>
    </source>
</evidence>
<proteinExistence type="predicted"/>
<keyword evidence="4" id="KW-1185">Reference proteome</keyword>
<dbReference type="EMBL" id="FZOT01000004">
    <property type="protein sequence ID" value="SNS65102.1"/>
    <property type="molecule type" value="Genomic_DNA"/>
</dbReference>
<dbReference type="AlphaFoldDB" id="A0A239G8S5"/>
<evidence type="ECO:0000313" key="3">
    <source>
        <dbReference type="EMBL" id="SNS65102.1"/>
    </source>
</evidence>